<organism evidence="2 3">
    <name type="scientific">Kwoniella shivajii</name>
    <dbReference type="NCBI Taxonomy" id="564305"/>
    <lineage>
        <taxon>Eukaryota</taxon>
        <taxon>Fungi</taxon>
        <taxon>Dikarya</taxon>
        <taxon>Basidiomycota</taxon>
        <taxon>Agaricomycotina</taxon>
        <taxon>Tremellomycetes</taxon>
        <taxon>Tremellales</taxon>
        <taxon>Cryptococcaceae</taxon>
        <taxon>Kwoniella</taxon>
    </lineage>
</organism>
<keyword evidence="3" id="KW-1185">Reference proteome</keyword>
<sequence length="1175" mass="132147">MSLCKQCSRTQGESINLEPDPLGNWACPNCGLIDQRVTEQSQYVSVSNVIGSIIDEDSRLQTREQLDRVEYKFKEGVEDLLNLYLGIRSPHTSIIGGPGETLRNGAKQWFERMREMEKEHYGRVHLLHRAQVRRTKYLVAVAIKFAAQESSVIILQNKLQASGIKRKKRDIPMYTKGDEKVKNPTLWEMFRRANSFAEDSFGHLDSLEYLKTIFARYSRFVNFVLTPLESNLLYVMQISNRLRTLMELPFEERLKQLKTKPKITKGERDWSISDFNYFDDFNWDKVVPHAFHLYQIQECVRLWGNKSSPSISIALTQWAIQSASENVMPQYSSFQRELAAEYDRQQWVSAERFRDMRNMLIAWSTSISDAGIPFPIMSLPSKGGFGDGTLGFNGDRRRPIPEIDLAVAAAPVLVAHWPRVLKARLRFRMTVMALEDEIWLSRKLFVVSAQIYHYKQDPLAQQTRAQMIQRPPSAISNPKSVKPRVSYKYKNHAEAARKAIAQFEPLAKARSRLPSVIGWNPNVVNAQYRNYISSGSTITATPPWPRPPASQFVPPPEEKSLQRMIDEPDPSSDEAEDYSSDEGQDGPYAGVSPPSLAQINANAKAVVNGKQPFAFTIGPKGFNIDNHSAPPIIQPTNQLRIALDSSSDLSHSPVLMSRNSSLDSTSGAGSASEAETAIRHPHGRLGVTDSLSTPAASAHSSPRMNQVSSSYGSLKASPSPSSLPRVIPSSPAGQTPSRTMSSAGSTYGPRAPVEDAHVGLLIREREEYVQMRIPLLQSSGTIVSPLVEQYMWNWIRSQVKIGSMPKTITTDYLRSIGVNGDPRKIDLGEWLQSRRSHWSPIECLLRAGIKPQELPIQHIPYSVIHTRLLLHHYPGPTPLNPMNQQIDSDQLDKELDILFTKESGEDINDVLLTEKEAKMRKERYRRSGIWDIEDPVATEDHISVTSNRETPFSDEHWDIDRDVEFDAESMSSNSVSYYNPPLSPLSNSSRESRSTTITTTTTTTTTGMSVRTSSNYNTNAKQAKRDLFKIRSRLISTTGRKQFEGIGPLLKMNKRSRPVTNGAGLEENGGGEEDEEEEELDVDDEYGGLVGLNWKEMGLSEEFDDNDNENGNDNDNDNDHDDMEEGQGMIPKGRGGRGRGKVNASRKRKRGKDDDDDEYSGHTITSREKKGRVQS</sequence>
<feature type="compositionally biased region" description="Low complexity" evidence="1">
    <location>
        <begin position="971"/>
        <end position="1014"/>
    </location>
</feature>
<feature type="compositionally biased region" description="Acidic residues" evidence="1">
    <location>
        <begin position="1069"/>
        <end position="1086"/>
    </location>
</feature>
<feature type="region of interest" description="Disordered" evidence="1">
    <location>
        <begin position="1053"/>
        <end position="1175"/>
    </location>
</feature>
<evidence type="ECO:0008006" key="4">
    <source>
        <dbReference type="Google" id="ProtNLM"/>
    </source>
</evidence>
<evidence type="ECO:0000313" key="2">
    <source>
        <dbReference type="EMBL" id="WRT65961.1"/>
    </source>
</evidence>
<accession>A0ABZ1CZ29</accession>
<feature type="compositionally biased region" description="Polar residues" evidence="1">
    <location>
        <begin position="731"/>
        <end position="745"/>
    </location>
</feature>
<feature type="region of interest" description="Disordered" evidence="1">
    <location>
        <begin position="652"/>
        <end position="751"/>
    </location>
</feature>
<dbReference type="Proteomes" id="UP001329825">
    <property type="component" value="Chromosome 3"/>
</dbReference>
<feature type="compositionally biased region" description="Polar residues" evidence="1">
    <location>
        <begin position="689"/>
        <end position="707"/>
    </location>
</feature>
<feature type="region of interest" description="Disordered" evidence="1">
    <location>
        <begin position="971"/>
        <end position="1021"/>
    </location>
</feature>
<feature type="compositionally biased region" description="Acidic residues" evidence="1">
    <location>
        <begin position="567"/>
        <end position="584"/>
    </location>
</feature>
<protein>
    <recommendedName>
        <fullName evidence="4">TFIIB-type domain-containing protein</fullName>
    </recommendedName>
</protein>
<evidence type="ECO:0000313" key="3">
    <source>
        <dbReference type="Proteomes" id="UP001329825"/>
    </source>
</evidence>
<feature type="compositionally biased region" description="Basic and acidic residues" evidence="1">
    <location>
        <begin position="556"/>
        <end position="566"/>
    </location>
</feature>
<feature type="compositionally biased region" description="Low complexity" evidence="1">
    <location>
        <begin position="708"/>
        <end position="724"/>
    </location>
</feature>
<feature type="region of interest" description="Disordered" evidence="1">
    <location>
        <begin position="539"/>
        <end position="595"/>
    </location>
</feature>
<dbReference type="GeneID" id="87955043"/>
<evidence type="ECO:0000256" key="1">
    <source>
        <dbReference type="SAM" id="MobiDB-lite"/>
    </source>
</evidence>
<feature type="compositionally biased region" description="Acidic residues" evidence="1">
    <location>
        <begin position="1099"/>
        <end position="1125"/>
    </location>
</feature>
<gene>
    <name evidence="2" type="ORF">IL334_002912</name>
</gene>
<proteinExistence type="predicted"/>
<feature type="compositionally biased region" description="Basic residues" evidence="1">
    <location>
        <begin position="1134"/>
        <end position="1150"/>
    </location>
</feature>
<name>A0ABZ1CZ29_9TREE</name>
<reference evidence="2 3" key="1">
    <citation type="submission" date="2024-01" db="EMBL/GenBank/DDBJ databases">
        <title>Comparative genomics of Cryptococcus and Kwoniella reveals pathogenesis evolution and contrasting modes of karyotype evolution via chromosome fusion or intercentromeric recombination.</title>
        <authorList>
            <person name="Coelho M.A."/>
            <person name="David-Palma M."/>
            <person name="Shea T."/>
            <person name="Bowers K."/>
            <person name="McGinley-Smith S."/>
            <person name="Mohammad A.W."/>
            <person name="Gnirke A."/>
            <person name="Yurkov A.M."/>
            <person name="Nowrousian M."/>
            <person name="Sun S."/>
            <person name="Cuomo C.A."/>
            <person name="Heitman J."/>
        </authorList>
    </citation>
    <scope>NUCLEOTIDE SEQUENCE [LARGE SCALE GENOMIC DNA]</scope>
    <source>
        <strain evidence="2">CBS 11374</strain>
    </source>
</reference>
<dbReference type="RefSeq" id="XP_062790701.1">
    <property type="nucleotide sequence ID" value="XM_062934650.1"/>
</dbReference>
<feature type="compositionally biased region" description="Low complexity" evidence="1">
    <location>
        <begin position="664"/>
        <end position="675"/>
    </location>
</feature>
<dbReference type="EMBL" id="CP141883">
    <property type="protein sequence ID" value="WRT65961.1"/>
    <property type="molecule type" value="Genomic_DNA"/>
</dbReference>